<accession>Q1IHV3</accession>
<dbReference type="AlphaFoldDB" id="Q1IHV3"/>
<evidence type="ECO:0000256" key="2">
    <source>
        <dbReference type="ARBA" id="ARBA00022723"/>
    </source>
</evidence>
<protein>
    <submittedName>
        <fullName evidence="4">DinB</fullName>
    </submittedName>
</protein>
<organism evidence="4 5">
    <name type="scientific">Koribacter versatilis (strain Ellin345)</name>
    <dbReference type="NCBI Taxonomy" id="204669"/>
    <lineage>
        <taxon>Bacteria</taxon>
        <taxon>Pseudomonadati</taxon>
        <taxon>Acidobacteriota</taxon>
        <taxon>Terriglobia</taxon>
        <taxon>Terriglobales</taxon>
        <taxon>Candidatus Korobacteraceae</taxon>
        <taxon>Candidatus Korobacter</taxon>
    </lineage>
</organism>
<dbReference type="InterPro" id="IPR034660">
    <property type="entry name" value="DinB/YfiT-like"/>
</dbReference>
<dbReference type="OrthoDB" id="119432at2"/>
<evidence type="ECO:0000256" key="1">
    <source>
        <dbReference type="ARBA" id="ARBA00008635"/>
    </source>
</evidence>
<dbReference type="Gene3D" id="1.20.120.450">
    <property type="entry name" value="dinb family like domain"/>
    <property type="match status" value="1"/>
</dbReference>
<feature type="binding site" evidence="3">
    <location>
        <position position="137"/>
    </location>
    <ligand>
        <name>a divalent metal cation</name>
        <dbReference type="ChEBI" id="CHEBI:60240"/>
    </ligand>
</feature>
<sequence>MKLTELFIADIEREAEATRHVIERVPEGRNDWKPHEKSMELGRLAVLVATMVGWVEFMVNIDEFDIAPKDGPGYQQPEMESRAQLLQMHEEALQRAITALRNTTDAHLETNWKFMARGHVITDRPRHIDIRDSVINHLAHHRGQLTVYLRLTSTPVPAIYGPTADEGKEAFA</sequence>
<gene>
    <name evidence="4" type="ordered locus">Acid345_4547</name>
</gene>
<dbReference type="RefSeq" id="WP_011525344.1">
    <property type="nucleotide sequence ID" value="NC_008009.1"/>
</dbReference>
<dbReference type="KEGG" id="aba:Acid345_4547"/>
<reference evidence="4 5" key="1">
    <citation type="journal article" date="2009" name="Appl. Environ. Microbiol.">
        <title>Three genomes from the phylum Acidobacteria provide insight into the lifestyles of these microorganisms in soils.</title>
        <authorList>
            <person name="Ward N.L."/>
            <person name="Challacombe J.F."/>
            <person name="Janssen P.H."/>
            <person name="Henrissat B."/>
            <person name="Coutinho P.M."/>
            <person name="Wu M."/>
            <person name="Xie G."/>
            <person name="Haft D.H."/>
            <person name="Sait M."/>
            <person name="Badger J."/>
            <person name="Barabote R.D."/>
            <person name="Bradley B."/>
            <person name="Brettin T.S."/>
            <person name="Brinkac L.M."/>
            <person name="Bruce D."/>
            <person name="Creasy T."/>
            <person name="Daugherty S.C."/>
            <person name="Davidsen T.M."/>
            <person name="DeBoy R.T."/>
            <person name="Detter J.C."/>
            <person name="Dodson R.J."/>
            <person name="Durkin A.S."/>
            <person name="Ganapathy A."/>
            <person name="Gwinn-Giglio M."/>
            <person name="Han C.S."/>
            <person name="Khouri H."/>
            <person name="Kiss H."/>
            <person name="Kothari S.P."/>
            <person name="Madupu R."/>
            <person name="Nelson K.E."/>
            <person name="Nelson W.C."/>
            <person name="Paulsen I."/>
            <person name="Penn K."/>
            <person name="Ren Q."/>
            <person name="Rosovitz M.J."/>
            <person name="Selengut J.D."/>
            <person name="Shrivastava S."/>
            <person name="Sullivan S.A."/>
            <person name="Tapia R."/>
            <person name="Thompson L.S."/>
            <person name="Watkins K.L."/>
            <person name="Yang Q."/>
            <person name="Yu C."/>
            <person name="Zafar N."/>
            <person name="Zhou L."/>
            <person name="Kuske C.R."/>
        </authorList>
    </citation>
    <scope>NUCLEOTIDE SEQUENCE [LARGE SCALE GENOMIC DNA]</scope>
    <source>
        <strain evidence="4 5">Ellin345</strain>
    </source>
</reference>
<dbReference type="eggNOG" id="COG2318">
    <property type="taxonomic scope" value="Bacteria"/>
</dbReference>
<dbReference type="EnsemblBacteria" id="ABF43547">
    <property type="protein sequence ID" value="ABF43547"/>
    <property type="gene ID" value="Acid345_4547"/>
</dbReference>
<keyword evidence="5" id="KW-1185">Reference proteome</keyword>
<dbReference type="Pfam" id="PF05163">
    <property type="entry name" value="DinB"/>
    <property type="match status" value="1"/>
</dbReference>
<dbReference type="InterPro" id="IPR007837">
    <property type="entry name" value="DinB"/>
</dbReference>
<proteinExistence type="inferred from homology"/>
<evidence type="ECO:0000256" key="3">
    <source>
        <dbReference type="PIRSR" id="PIRSR607837-1"/>
    </source>
</evidence>
<dbReference type="HOGENOM" id="CLU_1633040_0_0_0"/>
<dbReference type="GO" id="GO:0046872">
    <property type="term" value="F:metal ion binding"/>
    <property type="evidence" value="ECO:0007669"/>
    <property type="project" value="UniProtKB-KW"/>
</dbReference>
<dbReference type="SUPFAM" id="SSF109854">
    <property type="entry name" value="DinB/YfiT-like putative metalloenzymes"/>
    <property type="match status" value="1"/>
</dbReference>
<keyword evidence="2 3" id="KW-0479">Metal-binding</keyword>
<dbReference type="Proteomes" id="UP000002432">
    <property type="component" value="Chromosome"/>
</dbReference>
<dbReference type="EMBL" id="CP000360">
    <property type="protein sequence ID" value="ABF43547.1"/>
    <property type="molecule type" value="Genomic_DNA"/>
</dbReference>
<evidence type="ECO:0000313" key="4">
    <source>
        <dbReference type="EMBL" id="ABF43547.1"/>
    </source>
</evidence>
<feature type="binding site" evidence="3">
    <location>
        <position position="141"/>
    </location>
    <ligand>
        <name>a divalent metal cation</name>
        <dbReference type="ChEBI" id="CHEBI:60240"/>
    </ligand>
</feature>
<evidence type="ECO:0000313" key="5">
    <source>
        <dbReference type="Proteomes" id="UP000002432"/>
    </source>
</evidence>
<name>Q1IHV3_KORVE</name>
<comment type="similarity">
    <text evidence="1">Belongs to the DinB family.</text>
</comment>
<dbReference type="STRING" id="204669.Acid345_4547"/>